<evidence type="ECO:0000256" key="3">
    <source>
        <dbReference type="ARBA" id="ARBA00022679"/>
    </source>
</evidence>
<evidence type="ECO:0000256" key="2">
    <source>
        <dbReference type="ARBA" id="ARBA00007353"/>
    </source>
</evidence>
<dbReference type="CDD" id="cd16833">
    <property type="entry name" value="YfiH"/>
    <property type="match status" value="1"/>
</dbReference>
<evidence type="ECO:0000256" key="1">
    <source>
        <dbReference type="ARBA" id="ARBA00000553"/>
    </source>
</evidence>
<protein>
    <recommendedName>
        <fullName evidence="10">Purine nucleoside phosphorylase</fullName>
    </recommendedName>
</protein>
<dbReference type="RefSeq" id="WP_182161514.1">
    <property type="nucleotide sequence ID" value="NZ_JACFXV010000029.1"/>
</dbReference>
<evidence type="ECO:0000313" key="12">
    <source>
        <dbReference type="Proteomes" id="UP000541109"/>
    </source>
</evidence>
<evidence type="ECO:0000256" key="6">
    <source>
        <dbReference type="ARBA" id="ARBA00022833"/>
    </source>
</evidence>
<keyword evidence="12" id="KW-1185">Reference proteome</keyword>
<comment type="catalytic activity">
    <reaction evidence="9">
        <text>S-methyl-5'-thioadenosine + phosphate = 5-(methylsulfanyl)-alpha-D-ribose 1-phosphate + adenine</text>
        <dbReference type="Rhea" id="RHEA:11852"/>
        <dbReference type="ChEBI" id="CHEBI:16708"/>
        <dbReference type="ChEBI" id="CHEBI:17509"/>
        <dbReference type="ChEBI" id="CHEBI:43474"/>
        <dbReference type="ChEBI" id="CHEBI:58533"/>
        <dbReference type="EC" id="2.4.2.28"/>
    </reaction>
    <physiologicalReaction direction="left-to-right" evidence="9">
        <dbReference type="Rhea" id="RHEA:11853"/>
    </physiologicalReaction>
</comment>
<dbReference type="NCBIfam" id="TIGR00726">
    <property type="entry name" value="peptidoglycan editing factor PgeF"/>
    <property type="match status" value="1"/>
</dbReference>
<dbReference type="SUPFAM" id="SSF64438">
    <property type="entry name" value="CNF1/YfiH-like putative cysteine hydrolases"/>
    <property type="match status" value="1"/>
</dbReference>
<evidence type="ECO:0000256" key="8">
    <source>
        <dbReference type="ARBA" id="ARBA00048968"/>
    </source>
</evidence>
<dbReference type="PANTHER" id="PTHR30616">
    <property type="entry name" value="UNCHARACTERIZED PROTEIN YFIH"/>
    <property type="match status" value="1"/>
</dbReference>
<dbReference type="GO" id="GO:0016787">
    <property type="term" value="F:hydrolase activity"/>
    <property type="evidence" value="ECO:0007669"/>
    <property type="project" value="UniProtKB-KW"/>
</dbReference>
<evidence type="ECO:0000313" key="11">
    <source>
        <dbReference type="EMBL" id="MBA5775757.1"/>
    </source>
</evidence>
<dbReference type="InterPro" id="IPR003730">
    <property type="entry name" value="Cu_polyphenol_OxRdtase"/>
</dbReference>
<comment type="catalytic activity">
    <reaction evidence="8">
        <text>adenosine + phosphate = alpha-D-ribose 1-phosphate + adenine</text>
        <dbReference type="Rhea" id="RHEA:27642"/>
        <dbReference type="ChEBI" id="CHEBI:16335"/>
        <dbReference type="ChEBI" id="CHEBI:16708"/>
        <dbReference type="ChEBI" id="CHEBI:43474"/>
        <dbReference type="ChEBI" id="CHEBI:57720"/>
        <dbReference type="EC" id="2.4.2.1"/>
    </reaction>
    <physiologicalReaction direction="left-to-right" evidence="8">
        <dbReference type="Rhea" id="RHEA:27643"/>
    </physiologicalReaction>
</comment>
<organism evidence="11 12">
    <name type="scientific">Stappia albiluteola</name>
    <dbReference type="NCBI Taxonomy" id="2758565"/>
    <lineage>
        <taxon>Bacteria</taxon>
        <taxon>Pseudomonadati</taxon>
        <taxon>Pseudomonadota</taxon>
        <taxon>Alphaproteobacteria</taxon>
        <taxon>Hyphomicrobiales</taxon>
        <taxon>Stappiaceae</taxon>
        <taxon>Stappia</taxon>
    </lineage>
</organism>
<comment type="caution">
    <text evidence="11">The sequence shown here is derived from an EMBL/GenBank/DDBJ whole genome shotgun (WGS) entry which is preliminary data.</text>
</comment>
<comment type="catalytic activity">
    <reaction evidence="7">
        <text>adenosine + H2O + H(+) = inosine + NH4(+)</text>
        <dbReference type="Rhea" id="RHEA:24408"/>
        <dbReference type="ChEBI" id="CHEBI:15377"/>
        <dbReference type="ChEBI" id="CHEBI:15378"/>
        <dbReference type="ChEBI" id="CHEBI:16335"/>
        <dbReference type="ChEBI" id="CHEBI:17596"/>
        <dbReference type="ChEBI" id="CHEBI:28938"/>
        <dbReference type="EC" id="3.5.4.4"/>
    </reaction>
    <physiologicalReaction direction="left-to-right" evidence="7">
        <dbReference type="Rhea" id="RHEA:24409"/>
    </physiologicalReaction>
</comment>
<dbReference type="InterPro" id="IPR011324">
    <property type="entry name" value="Cytotoxic_necrot_fac-like_cat"/>
</dbReference>
<comment type="similarity">
    <text evidence="2 10">Belongs to the purine nucleoside phosphorylase YfiH/LACC1 family.</text>
</comment>
<comment type="catalytic activity">
    <reaction evidence="1">
        <text>inosine + phosphate = alpha-D-ribose 1-phosphate + hypoxanthine</text>
        <dbReference type="Rhea" id="RHEA:27646"/>
        <dbReference type="ChEBI" id="CHEBI:17368"/>
        <dbReference type="ChEBI" id="CHEBI:17596"/>
        <dbReference type="ChEBI" id="CHEBI:43474"/>
        <dbReference type="ChEBI" id="CHEBI:57720"/>
        <dbReference type="EC" id="2.4.2.1"/>
    </reaction>
    <physiologicalReaction direction="left-to-right" evidence="1">
        <dbReference type="Rhea" id="RHEA:27647"/>
    </physiologicalReaction>
</comment>
<dbReference type="PANTHER" id="PTHR30616:SF2">
    <property type="entry name" value="PURINE NUCLEOSIDE PHOSPHORYLASE LACC1"/>
    <property type="match status" value="1"/>
</dbReference>
<keyword evidence="5" id="KW-0378">Hydrolase</keyword>
<accession>A0A839AA03</accession>
<evidence type="ECO:0000256" key="4">
    <source>
        <dbReference type="ARBA" id="ARBA00022723"/>
    </source>
</evidence>
<dbReference type="GO" id="GO:0005507">
    <property type="term" value="F:copper ion binding"/>
    <property type="evidence" value="ECO:0007669"/>
    <property type="project" value="TreeGrafter"/>
</dbReference>
<dbReference type="Gene3D" id="3.60.140.10">
    <property type="entry name" value="CNF1/YfiH-like putative cysteine hydrolases"/>
    <property type="match status" value="1"/>
</dbReference>
<dbReference type="EMBL" id="JACFXV010000029">
    <property type="protein sequence ID" value="MBA5775757.1"/>
    <property type="molecule type" value="Genomic_DNA"/>
</dbReference>
<proteinExistence type="inferred from homology"/>
<name>A0A839AA03_9HYPH</name>
<gene>
    <name evidence="11" type="primary">pgeF</name>
    <name evidence="11" type="ORF">H2509_01305</name>
</gene>
<evidence type="ECO:0000256" key="10">
    <source>
        <dbReference type="RuleBase" id="RU361274"/>
    </source>
</evidence>
<dbReference type="GO" id="GO:0017061">
    <property type="term" value="F:S-methyl-5-thioadenosine phosphorylase activity"/>
    <property type="evidence" value="ECO:0007669"/>
    <property type="project" value="UniProtKB-EC"/>
</dbReference>
<dbReference type="Pfam" id="PF02578">
    <property type="entry name" value="Cu-oxidase_4"/>
    <property type="match status" value="1"/>
</dbReference>
<evidence type="ECO:0000256" key="7">
    <source>
        <dbReference type="ARBA" id="ARBA00047989"/>
    </source>
</evidence>
<evidence type="ECO:0000256" key="5">
    <source>
        <dbReference type="ARBA" id="ARBA00022801"/>
    </source>
</evidence>
<reference evidence="11 12" key="1">
    <citation type="submission" date="2020-07" db="EMBL/GenBank/DDBJ databases">
        <title>Stappia sp., F7233, whole genome shotgun sequencing project.</title>
        <authorList>
            <person name="Jiang S."/>
            <person name="Liu Z.W."/>
            <person name="Du Z.J."/>
        </authorList>
    </citation>
    <scope>NUCLEOTIDE SEQUENCE [LARGE SCALE GENOMIC DNA]</scope>
    <source>
        <strain evidence="11 12">F7233</strain>
    </source>
</reference>
<dbReference type="AlphaFoldDB" id="A0A839AA03"/>
<evidence type="ECO:0000256" key="9">
    <source>
        <dbReference type="ARBA" id="ARBA00049893"/>
    </source>
</evidence>
<dbReference type="Proteomes" id="UP000541109">
    <property type="component" value="Unassembled WGS sequence"/>
</dbReference>
<keyword evidence="6" id="KW-0862">Zinc</keyword>
<dbReference type="InterPro" id="IPR038371">
    <property type="entry name" value="Cu_polyphenol_OxRdtase_sf"/>
</dbReference>
<keyword evidence="4" id="KW-0479">Metal-binding</keyword>
<sequence length="256" mass="27133">MIEAPDLAAIPGIAHGYFTRQGGISQGIYGSLNIGLGSDDDRAAVLENRRRIAGKLSASPERLVSPHQFHSAEVTIADDAWAPGSGPKADALVTAKPGLALGISTADCGPVLFCDPEARVIGAAHAGWRGALHGVLEATLAAMESLGARNDRVTAVLGPTISASAYEVGGEFVDRFLSQDQGSDRYFSPSERTGHAMFDLPAYIVGRLRTAGVKKAGNLDLCTYGDEERFFSYRRATHRGEADYGRLMSAIVLKDD</sequence>
<keyword evidence="3" id="KW-0808">Transferase</keyword>